<feature type="compositionally biased region" description="Polar residues" evidence="1">
    <location>
        <begin position="1"/>
        <end position="11"/>
    </location>
</feature>
<feature type="region of interest" description="Disordered" evidence="1">
    <location>
        <begin position="1"/>
        <end position="56"/>
    </location>
</feature>
<feature type="non-terminal residue" evidence="2">
    <location>
        <position position="1"/>
    </location>
</feature>
<feature type="compositionally biased region" description="Polar residues" evidence="1">
    <location>
        <begin position="19"/>
        <end position="55"/>
    </location>
</feature>
<name>A0A162BQN3_9CRUS</name>
<evidence type="ECO:0000313" key="3">
    <source>
        <dbReference type="Proteomes" id="UP000076858"/>
    </source>
</evidence>
<dbReference type="EMBL" id="LRGB01025636">
    <property type="protein sequence ID" value="KZR96230.1"/>
    <property type="molecule type" value="Genomic_DNA"/>
</dbReference>
<gene>
    <name evidence="2" type="ORF">APZ42_009547</name>
</gene>
<sequence>PQITSSFATSSRIERKESPTQSITTPTGKETGKASLQNPQPGTSFSDAPTGSCGETDTKWVEHDEITATNFDLSHFWRIENFANLEGAEAVESEDRF</sequence>
<evidence type="ECO:0000256" key="1">
    <source>
        <dbReference type="SAM" id="MobiDB-lite"/>
    </source>
</evidence>
<dbReference type="OrthoDB" id="6378313at2759"/>
<feature type="non-terminal residue" evidence="2">
    <location>
        <position position="97"/>
    </location>
</feature>
<keyword evidence="3" id="KW-1185">Reference proteome</keyword>
<organism evidence="2 3">
    <name type="scientific">Daphnia magna</name>
    <dbReference type="NCBI Taxonomy" id="35525"/>
    <lineage>
        <taxon>Eukaryota</taxon>
        <taxon>Metazoa</taxon>
        <taxon>Ecdysozoa</taxon>
        <taxon>Arthropoda</taxon>
        <taxon>Crustacea</taxon>
        <taxon>Branchiopoda</taxon>
        <taxon>Diplostraca</taxon>
        <taxon>Cladocera</taxon>
        <taxon>Anomopoda</taxon>
        <taxon>Daphniidae</taxon>
        <taxon>Daphnia</taxon>
    </lineage>
</organism>
<dbReference type="AlphaFoldDB" id="A0A162BQN3"/>
<reference evidence="2 3" key="1">
    <citation type="submission" date="2016-03" db="EMBL/GenBank/DDBJ databases">
        <title>EvidentialGene: Evidence-directed Construction of Genes on Genomes.</title>
        <authorList>
            <person name="Gilbert D.G."/>
            <person name="Choi J.-H."/>
            <person name="Mockaitis K."/>
            <person name="Colbourne J."/>
            <person name="Pfrender M."/>
        </authorList>
    </citation>
    <scope>NUCLEOTIDE SEQUENCE [LARGE SCALE GENOMIC DNA]</scope>
    <source>
        <strain evidence="2 3">Xinb3</strain>
        <tissue evidence="2">Complete organism</tissue>
    </source>
</reference>
<comment type="caution">
    <text evidence="2">The sequence shown here is derived from an EMBL/GenBank/DDBJ whole genome shotgun (WGS) entry which is preliminary data.</text>
</comment>
<proteinExistence type="predicted"/>
<dbReference type="Proteomes" id="UP000076858">
    <property type="component" value="Unassembled WGS sequence"/>
</dbReference>
<evidence type="ECO:0000313" key="2">
    <source>
        <dbReference type="EMBL" id="KZR96230.1"/>
    </source>
</evidence>
<protein>
    <submittedName>
        <fullName evidence="2">Uncharacterized protein</fullName>
    </submittedName>
</protein>
<accession>A0A162BQN3</accession>